<dbReference type="InterPro" id="IPR001509">
    <property type="entry name" value="Epimerase_deHydtase"/>
</dbReference>
<gene>
    <name evidence="2" type="ORF">ABDJ40_07085</name>
</gene>
<evidence type="ECO:0000313" key="3">
    <source>
        <dbReference type="Proteomes" id="UP001462640"/>
    </source>
</evidence>
<evidence type="ECO:0000259" key="1">
    <source>
        <dbReference type="Pfam" id="PF01370"/>
    </source>
</evidence>
<feature type="domain" description="NAD-dependent epimerase/dehydratase" evidence="1">
    <location>
        <begin position="5"/>
        <end position="250"/>
    </location>
</feature>
<dbReference type="Pfam" id="PF01370">
    <property type="entry name" value="Epimerase"/>
    <property type="match status" value="1"/>
</dbReference>
<dbReference type="RefSeq" id="WP_347608066.1">
    <property type="nucleotide sequence ID" value="NZ_JBDPZC010000002.1"/>
</dbReference>
<dbReference type="Gene3D" id="3.40.50.720">
    <property type="entry name" value="NAD(P)-binding Rossmann-like Domain"/>
    <property type="match status" value="1"/>
</dbReference>
<name>A0ABV0GC35_9BURK</name>
<dbReference type="SUPFAM" id="SSF51735">
    <property type="entry name" value="NAD(P)-binding Rossmann-fold domains"/>
    <property type="match status" value="1"/>
</dbReference>
<sequence length="367" mass="39658">MSTPILITGASGQIGRWLLHALLQRALTQPLALALRDPVAQLQSLRQWLSARGISDARLALLAAHPYRLEDVAAAQALVRAQRPHTLLHLAARFEWGLDADEARRAQLQATEALWEAQTDPQGHAGRFVALGGYMTQHRPQLDKLGIRPEGPVDWQRIYRRIGGYEASKLETQVHMSALARRLGRPWLCVHPATVCGHSVEGELPAHAALHALCRQLIRGRLQALPGSPRHLLPLVSVDEVAGFLAHLALDPQVRSGDFLLMDPASPPLHGLIRALAASLNVRAPRWALPVALMQGLLRLPGVAAWSGASAEGLDFLIQDPAFDTGPAQALNQRWGLRAAPLAQALAATARFVAGDIGHPSTRPTAA</sequence>
<proteinExistence type="predicted"/>
<dbReference type="EMBL" id="JBDPZC010000002">
    <property type="protein sequence ID" value="MEO3712529.1"/>
    <property type="molecule type" value="Genomic_DNA"/>
</dbReference>
<organism evidence="2 3">
    <name type="scientific">Roseateles flavus</name>
    <dbReference type="NCBI Taxonomy" id="3149041"/>
    <lineage>
        <taxon>Bacteria</taxon>
        <taxon>Pseudomonadati</taxon>
        <taxon>Pseudomonadota</taxon>
        <taxon>Betaproteobacteria</taxon>
        <taxon>Burkholderiales</taxon>
        <taxon>Sphaerotilaceae</taxon>
        <taxon>Roseateles</taxon>
    </lineage>
</organism>
<dbReference type="InterPro" id="IPR051783">
    <property type="entry name" value="NAD(P)-dependent_oxidoreduct"/>
</dbReference>
<evidence type="ECO:0000313" key="2">
    <source>
        <dbReference type="EMBL" id="MEO3712529.1"/>
    </source>
</evidence>
<comment type="caution">
    <text evidence="2">The sequence shown here is derived from an EMBL/GenBank/DDBJ whole genome shotgun (WGS) entry which is preliminary data.</text>
</comment>
<protein>
    <submittedName>
        <fullName evidence="2">NAD-dependent epimerase/dehydratase family protein</fullName>
    </submittedName>
</protein>
<dbReference type="PANTHER" id="PTHR48079">
    <property type="entry name" value="PROTEIN YEEZ"/>
    <property type="match status" value="1"/>
</dbReference>
<accession>A0ABV0GC35</accession>
<dbReference type="InterPro" id="IPR036291">
    <property type="entry name" value="NAD(P)-bd_dom_sf"/>
</dbReference>
<dbReference type="Proteomes" id="UP001462640">
    <property type="component" value="Unassembled WGS sequence"/>
</dbReference>
<dbReference type="PANTHER" id="PTHR48079:SF6">
    <property type="entry name" value="NAD(P)-BINDING DOMAIN-CONTAINING PROTEIN-RELATED"/>
    <property type="match status" value="1"/>
</dbReference>
<keyword evidence="3" id="KW-1185">Reference proteome</keyword>
<reference evidence="2 3" key="1">
    <citation type="submission" date="2024-05" db="EMBL/GenBank/DDBJ databases">
        <title>Roseateles sp. 2.12 16S ribosomal RNA gene Genome sequencing and assembly.</title>
        <authorList>
            <person name="Woo H."/>
        </authorList>
    </citation>
    <scope>NUCLEOTIDE SEQUENCE [LARGE SCALE GENOMIC DNA]</scope>
    <source>
        <strain evidence="2 3">2.12</strain>
    </source>
</reference>